<keyword evidence="3" id="KW-1185">Reference proteome</keyword>
<protein>
    <submittedName>
        <fullName evidence="2">Uncharacterized protein</fullName>
    </submittedName>
</protein>
<evidence type="ECO:0000256" key="1">
    <source>
        <dbReference type="SAM" id="MobiDB-lite"/>
    </source>
</evidence>
<dbReference type="AlphaFoldDB" id="S7NJ58"/>
<accession>S7NJ58</accession>
<evidence type="ECO:0000313" key="2">
    <source>
        <dbReference type="EMBL" id="EPQ16630.1"/>
    </source>
</evidence>
<sequence>MTLQGREITNGHHVSQTVPMRRRGLLRGQEMNSEKGAVSYEFQSLCSHPKRKMSSTNRDSLEN</sequence>
<proteinExistence type="predicted"/>
<organism evidence="2 3">
    <name type="scientific">Myotis brandtii</name>
    <name type="common">Brandt's bat</name>
    <dbReference type="NCBI Taxonomy" id="109478"/>
    <lineage>
        <taxon>Eukaryota</taxon>
        <taxon>Metazoa</taxon>
        <taxon>Chordata</taxon>
        <taxon>Craniata</taxon>
        <taxon>Vertebrata</taxon>
        <taxon>Euteleostomi</taxon>
        <taxon>Mammalia</taxon>
        <taxon>Eutheria</taxon>
        <taxon>Laurasiatheria</taxon>
        <taxon>Chiroptera</taxon>
        <taxon>Yangochiroptera</taxon>
        <taxon>Vespertilionidae</taxon>
        <taxon>Myotis</taxon>
    </lineage>
</organism>
<dbReference type="EMBL" id="KE164274">
    <property type="protein sequence ID" value="EPQ16630.1"/>
    <property type="molecule type" value="Genomic_DNA"/>
</dbReference>
<dbReference type="Proteomes" id="UP000052978">
    <property type="component" value="Unassembled WGS sequence"/>
</dbReference>
<gene>
    <name evidence="2" type="ORF">D623_10024387</name>
</gene>
<reference evidence="2 3" key="1">
    <citation type="journal article" date="2013" name="Nat. Commun.">
        <title>Genome analysis reveals insights into physiology and longevity of the Brandt's bat Myotis brandtii.</title>
        <authorList>
            <person name="Seim I."/>
            <person name="Fang X."/>
            <person name="Xiong Z."/>
            <person name="Lobanov A.V."/>
            <person name="Huang Z."/>
            <person name="Ma S."/>
            <person name="Feng Y."/>
            <person name="Turanov A.A."/>
            <person name="Zhu Y."/>
            <person name="Lenz T.L."/>
            <person name="Gerashchenko M.V."/>
            <person name="Fan D."/>
            <person name="Hee Yim S."/>
            <person name="Yao X."/>
            <person name="Jordan D."/>
            <person name="Xiong Y."/>
            <person name="Ma Y."/>
            <person name="Lyapunov A.N."/>
            <person name="Chen G."/>
            <person name="Kulakova O.I."/>
            <person name="Sun Y."/>
            <person name="Lee S.G."/>
            <person name="Bronson R.T."/>
            <person name="Moskalev A.A."/>
            <person name="Sunyaev S.R."/>
            <person name="Zhang G."/>
            <person name="Krogh A."/>
            <person name="Wang J."/>
            <person name="Gladyshev V.N."/>
        </authorList>
    </citation>
    <scope>NUCLEOTIDE SEQUENCE [LARGE SCALE GENOMIC DNA]</scope>
</reference>
<feature type="region of interest" description="Disordered" evidence="1">
    <location>
        <begin position="1"/>
        <end position="32"/>
    </location>
</feature>
<name>S7NJ58_MYOBR</name>
<evidence type="ECO:0000313" key="3">
    <source>
        <dbReference type="Proteomes" id="UP000052978"/>
    </source>
</evidence>